<evidence type="ECO:0000256" key="1">
    <source>
        <dbReference type="SAM" id="MobiDB-lite"/>
    </source>
</evidence>
<feature type="compositionally biased region" description="Basic and acidic residues" evidence="1">
    <location>
        <begin position="145"/>
        <end position="154"/>
    </location>
</feature>
<sequence>MAVADEQELVDDSRKPTSDEWADPVDPVVRPHEADECRAEGHRRVHRRAGERTSKEDVGAHDEADRDGGDGPEIPPLGVHSGGVHRVDQTEGYDDLENKAVDRADAGETKGPGGEAGCEAEEEAGNGRAQELGDPVEDPAQEGDVAAKEEAEGHRRVHVAAGDVRSD</sequence>
<feature type="compositionally biased region" description="Basic and acidic residues" evidence="1">
    <location>
        <begin position="96"/>
        <end position="108"/>
    </location>
</feature>
<accession>A0A835PH91</accession>
<feature type="compositionally biased region" description="Acidic residues" evidence="1">
    <location>
        <begin position="1"/>
        <end position="10"/>
    </location>
</feature>
<feature type="region of interest" description="Disordered" evidence="1">
    <location>
        <begin position="1"/>
        <end position="167"/>
    </location>
</feature>
<dbReference type="EMBL" id="JADCNM010000014">
    <property type="protein sequence ID" value="KAG0453800.1"/>
    <property type="molecule type" value="Genomic_DNA"/>
</dbReference>
<reference evidence="2 3" key="1">
    <citation type="journal article" date="2020" name="Nat. Food">
        <title>A phased Vanilla planifolia genome enables genetic improvement of flavour and production.</title>
        <authorList>
            <person name="Hasing T."/>
            <person name="Tang H."/>
            <person name="Brym M."/>
            <person name="Khazi F."/>
            <person name="Huang T."/>
            <person name="Chambers A.H."/>
        </authorList>
    </citation>
    <scope>NUCLEOTIDE SEQUENCE [LARGE SCALE GENOMIC DNA]</scope>
    <source>
        <tissue evidence="2">Leaf</tissue>
    </source>
</reference>
<comment type="caution">
    <text evidence="2">The sequence shown here is derived from an EMBL/GenBank/DDBJ whole genome shotgun (WGS) entry which is preliminary data.</text>
</comment>
<gene>
    <name evidence="2" type="ORF">HPP92_025104</name>
</gene>
<feature type="compositionally biased region" description="Basic and acidic residues" evidence="1">
    <location>
        <begin position="29"/>
        <end position="69"/>
    </location>
</feature>
<name>A0A835PH91_VANPL</name>
<protein>
    <submittedName>
        <fullName evidence="2">Uncharacterized protein</fullName>
    </submittedName>
</protein>
<dbReference type="Proteomes" id="UP000639772">
    <property type="component" value="Unassembled WGS sequence"/>
</dbReference>
<evidence type="ECO:0000313" key="3">
    <source>
        <dbReference type="Proteomes" id="UP000639772"/>
    </source>
</evidence>
<proteinExistence type="predicted"/>
<organism evidence="2 3">
    <name type="scientific">Vanilla planifolia</name>
    <name type="common">Vanilla</name>
    <dbReference type="NCBI Taxonomy" id="51239"/>
    <lineage>
        <taxon>Eukaryota</taxon>
        <taxon>Viridiplantae</taxon>
        <taxon>Streptophyta</taxon>
        <taxon>Embryophyta</taxon>
        <taxon>Tracheophyta</taxon>
        <taxon>Spermatophyta</taxon>
        <taxon>Magnoliopsida</taxon>
        <taxon>Liliopsida</taxon>
        <taxon>Asparagales</taxon>
        <taxon>Orchidaceae</taxon>
        <taxon>Vanilloideae</taxon>
        <taxon>Vanilleae</taxon>
        <taxon>Vanilla</taxon>
    </lineage>
</organism>
<evidence type="ECO:0000313" key="2">
    <source>
        <dbReference type="EMBL" id="KAG0453800.1"/>
    </source>
</evidence>
<dbReference type="AlphaFoldDB" id="A0A835PH91"/>